<keyword evidence="1" id="KW-1133">Transmembrane helix</keyword>
<protein>
    <submittedName>
        <fullName evidence="2">Uncharacterized protein</fullName>
    </submittedName>
</protein>
<accession>A0A1Z4MVK0</accession>
<evidence type="ECO:0000313" key="2">
    <source>
        <dbReference type="EMBL" id="BAY97506.1"/>
    </source>
</evidence>
<feature type="transmembrane region" description="Helical" evidence="1">
    <location>
        <begin position="6"/>
        <end position="26"/>
    </location>
</feature>
<reference evidence="2 3" key="1">
    <citation type="submission" date="2017-06" db="EMBL/GenBank/DDBJ databases">
        <title>Genome sequencing of cyanobaciteial culture collection at National Institute for Environmental Studies (NIES).</title>
        <authorList>
            <person name="Hirose Y."/>
            <person name="Shimura Y."/>
            <person name="Fujisawa T."/>
            <person name="Nakamura Y."/>
            <person name="Kawachi M."/>
        </authorList>
    </citation>
    <scope>NUCLEOTIDE SEQUENCE [LARGE SCALE GENOMIC DNA]</scope>
    <source>
        <strain evidence="2 3">NIES-37</strain>
    </source>
</reference>
<evidence type="ECO:0000313" key="3">
    <source>
        <dbReference type="Proteomes" id="UP000218785"/>
    </source>
</evidence>
<dbReference type="Proteomes" id="UP000218785">
    <property type="component" value="Chromosome"/>
</dbReference>
<dbReference type="KEGG" id="ttq:NIES37_14480"/>
<dbReference type="AlphaFoldDB" id="A0A1Z4MVK0"/>
<sequence>MPRFKVRYLLVILTLVMIGIAFWLFSGVTTKQLLRRSYGTVDQLEADTRPQVDLKLNLTVVATEIDKEPSFTQVEVKTESSNYKKLEFEFSHQALTPEEAIIAQELGLANSSAKKFNGKKQILIELPVILRVMKAEIDRANNLTEIEVSTTNSILTKFNLEFNSIDIDQVEAMIAQELGLSLAEVKKLIRYRIKK</sequence>
<keyword evidence="1" id="KW-0472">Membrane</keyword>
<keyword evidence="3" id="KW-1185">Reference proteome</keyword>
<gene>
    <name evidence="2" type="ORF">NIES37_14480</name>
</gene>
<dbReference type="EMBL" id="AP018248">
    <property type="protein sequence ID" value="BAY97506.1"/>
    <property type="molecule type" value="Genomic_DNA"/>
</dbReference>
<evidence type="ECO:0000256" key="1">
    <source>
        <dbReference type="SAM" id="Phobius"/>
    </source>
</evidence>
<proteinExistence type="predicted"/>
<name>A0A1Z4MVK0_9CYAN</name>
<keyword evidence="1" id="KW-0812">Transmembrane</keyword>
<dbReference type="RefSeq" id="WP_190445615.1">
    <property type="nucleotide sequence ID" value="NZ_CAWNJS010000001.1"/>
</dbReference>
<organism evidence="2 3">
    <name type="scientific">Tolypothrix tenuis PCC 7101</name>
    <dbReference type="NCBI Taxonomy" id="231146"/>
    <lineage>
        <taxon>Bacteria</taxon>
        <taxon>Bacillati</taxon>
        <taxon>Cyanobacteriota</taxon>
        <taxon>Cyanophyceae</taxon>
        <taxon>Nostocales</taxon>
        <taxon>Tolypothrichaceae</taxon>
        <taxon>Tolypothrix</taxon>
    </lineage>
</organism>